<evidence type="ECO:0000313" key="3">
    <source>
        <dbReference type="Proteomes" id="UP000041770"/>
    </source>
</evidence>
<evidence type="ECO:0000313" key="2">
    <source>
        <dbReference type="EMBL" id="CSD00221.1"/>
    </source>
</evidence>
<dbReference type="AlphaFoldDB" id="A0A655YLV2"/>
<sequence length="58" mass="5928">MIIESTITAQAASPVMLSAVRIMSKIRSSANSSGRPSIGIPAESRTATTRNEGPGTPA</sequence>
<name>A0A655YLV2_VIBCL</name>
<gene>
    <name evidence="2" type="ORF">ERS013200_02863</name>
</gene>
<dbReference type="EMBL" id="CWQY01000021">
    <property type="protein sequence ID" value="CSD00221.1"/>
    <property type="molecule type" value="Genomic_DNA"/>
</dbReference>
<reference evidence="2 3" key="1">
    <citation type="submission" date="2015-07" db="EMBL/GenBank/DDBJ databases">
        <authorList>
            <consortium name="Pathogen Informatics"/>
        </authorList>
    </citation>
    <scope>NUCLEOTIDE SEQUENCE [LARGE SCALE GENOMIC DNA]</scope>
    <source>
        <strain evidence="2 3">A316</strain>
    </source>
</reference>
<organism evidence="2 3">
    <name type="scientific">Vibrio cholerae</name>
    <dbReference type="NCBI Taxonomy" id="666"/>
    <lineage>
        <taxon>Bacteria</taxon>
        <taxon>Pseudomonadati</taxon>
        <taxon>Pseudomonadota</taxon>
        <taxon>Gammaproteobacteria</taxon>
        <taxon>Vibrionales</taxon>
        <taxon>Vibrionaceae</taxon>
        <taxon>Vibrio</taxon>
    </lineage>
</organism>
<proteinExistence type="predicted"/>
<accession>A0A655YLV2</accession>
<feature type="region of interest" description="Disordered" evidence="1">
    <location>
        <begin position="27"/>
        <end position="58"/>
    </location>
</feature>
<evidence type="ECO:0000256" key="1">
    <source>
        <dbReference type="SAM" id="MobiDB-lite"/>
    </source>
</evidence>
<protein>
    <submittedName>
        <fullName evidence="2">Uncharacterized protein</fullName>
    </submittedName>
</protein>
<dbReference type="Proteomes" id="UP000041770">
    <property type="component" value="Unassembled WGS sequence"/>
</dbReference>